<keyword evidence="2" id="KW-0812">Transmembrane</keyword>
<evidence type="ECO:0000313" key="3">
    <source>
        <dbReference type="EMBL" id="KAK9838023.1"/>
    </source>
</evidence>
<protein>
    <recommendedName>
        <fullName evidence="5">Sphingomyelin phosphodiesterase 4</fullName>
    </recommendedName>
</protein>
<comment type="caution">
    <text evidence="3">The sequence shown here is derived from an EMBL/GenBank/DDBJ whole genome shotgun (WGS) entry which is preliminary data.</text>
</comment>
<reference evidence="3 4" key="1">
    <citation type="journal article" date="2024" name="Nat. Commun.">
        <title>Phylogenomics reveals the evolutionary origins of lichenization in chlorophyte algae.</title>
        <authorList>
            <person name="Puginier C."/>
            <person name="Libourel C."/>
            <person name="Otte J."/>
            <person name="Skaloud P."/>
            <person name="Haon M."/>
            <person name="Grisel S."/>
            <person name="Petersen M."/>
            <person name="Berrin J.G."/>
            <person name="Delaux P.M."/>
            <person name="Dal Grande F."/>
            <person name="Keller J."/>
        </authorList>
    </citation>
    <scope>NUCLEOTIDE SEQUENCE [LARGE SCALE GENOMIC DNA]</scope>
    <source>
        <strain evidence="3 4">SAG 2145</strain>
    </source>
</reference>
<feature type="transmembrane region" description="Helical" evidence="2">
    <location>
        <begin position="798"/>
        <end position="816"/>
    </location>
</feature>
<dbReference type="PANTHER" id="PTHR31801">
    <property type="entry name" value="ALTERED INHERITANCE OF MITOCHONDRIA PROTEIN 24, MITOCHONDRIAL"/>
    <property type="match status" value="1"/>
</dbReference>
<evidence type="ECO:0008006" key="5">
    <source>
        <dbReference type="Google" id="ProtNLM"/>
    </source>
</evidence>
<name>A0AAW1RXB2_9CHLO</name>
<dbReference type="PANTHER" id="PTHR31801:SF1">
    <property type="entry name" value="SPHINGOMYELIN PHOSPHODIESTERASE"/>
    <property type="match status" value="1"/>
</dbReference>
<evidence type="ECO:0000256" key="2">
    <source>
        <dbReference type="SAM" id="Phobius"/>
    </source>
</evidence>
<gene>
    <name evidence="3" type="ORF">WJX74_009893</name>
</gene>
<sequence length="861" mass="93696">MLLRRSLGQGFAQARQPELMHALPRAPRAAAAAGSFFVQRNISCPKALTRAAELTQTYTKRDDSISGLLRMDTSMQSLLALLEGPSKVTIAQSCQAVTGCLEANRDNLRVFFVQCFPALLKQLFGYDGSSWLTTASKNQNDEDAQALISLLAPSGSLMQAMFSADLDNLVMFNFPLERLPTYTQVLLNSDAGRQVAKQWPQYQQSLQLDSAGKPQLHLGVMLYFFFWTAFFVLRGTQPAISQASMLGPTSQSRVGVSGWTHRAPLRSKMRRVAGPLGNGIYLQLLRMYFENFMPQDPDAGRGGRSGLGQSLLSIMVEFWLLDSEVPQPGAAAAAAQHQQQQQARAMRSLLSSSLLRAQRFEPPPTELMEGLCLLARHVTAREEPSKPIRSAQSLPNSWLPWTPVRPFTTPKTGKEAGFAHKLGAAGRPPAQAFACHLYRFLRRGFTMWPHQRSITPLVSLYLAYATPWVPSESDSARVSFRAGPVRPTAEASRHLAKQVSGLFAHAFGENSPSSKGAQQPQRATNFVLGEWQLHVLANMPFFSLLLPMLLDLEASRLAAGSRPDSQELLQVLSALTAAPGLGDMLKLVEAAYNAMLNQQADWTDSPYSEFLPAISEQACEWEAAATVDASSLPSSQAPAAPSFRLFDTGPEGASAVLQRIRASAAHSTGAQDDAFQQAMAMGCALLPAFDGGAGTSAPGQPASGLSPAPSQPASQGLKLANLSQVHYRGDDMQRPIASYEIGWLVRLLVWVSISLNQALQLGPSSTGSPDAPDFWGLLRWARRKGIKINLRPAAELQMLAWLLIGGFVLVYSLKLLSRIVLALAYVCFGHHHAASTSLVPMDQQQELAQIEQQLSQMVTPP</sequence>
<dbReference type="Proteomes" id="UP001438707">
    <property type="component" value="Unassembled WGS sequence"/>
</dbReference>
<evidence type="ECO:0000256" key="1">
    <source>
        <dbReference type="SAM" id="MobiDB-lite"/>
    </source>
</evidence>
<dbReference type="EMBL" id="JALJOS010000006">
    <property type="protein sequence ID" value="KAK9838023.1"/>
    <property type="molecule type" value="Genomic_DNA"/>
</dbReference>
<keyword evidence="4" id="KW-1185">Reference proteome</keyword>
<evidence type="ECO:0000313" key="4">
    <source>
        <dbReference type="Proteomes" id="UP001438707"/>
    </source>
</evidence>
<feature type="region of interest" description="Disordered" evidence="1">
    <location>
        <begin position="695"/>
        <end position="714"/>
    </location>
</feature>
<accession>A0AAW1RXB2</accession>
<keyword evidence="2" id="KW-1133">Transmembrane helix</keyword>
<proteinExistence type="predicted"/>
<dbReference type="AlphaFoldDB" id="A0AAW1RXB2"/>
<keyword evidence="2" id="KW-0472">Membrane</keyword>
<organism evidence="3 4">
    <name type="scientific">Apatococcus lobatus</name>
    <dbReference type="NCBI Taxonomy" id="904363"/>
    <lineage>
        <taxon>Eukaryota</taxon>
        <taxon>Viridiplantae</taxon>
        <taxon>Chlorophyta</taxon>
        <taxon>core chlorophytes</taxon>
        <taxon>Trebouxiophyceae</taxon>
        <taxon>Chlorellales</taxon>
        <taxon>Chlorellaceae</taxon>
        <taxon>Apatococcus</taxon>
    </lineage>
</organism>